<evidence type="ECO:0000256" key="1">
    <source>
        <dbReference type="SAM" id="Phobius"/>
    </source>
</evidence>
<dbReference type="AlphaFoldDB" id="A0A177B425"/>
<keyword evidence="2" id="KW-0732">Signal</keyword>
<feature type="signal peptide" evidence="2">
    <location>
        <begin position="1"/>
        <end position="19"/>
    </location>
</feature>
<sequence length="616" mass="72311">MKNLTLYLVTLIAIATMLQHKTFREFLIEITKQLKPDSHMSVTMNENYENSPKLSQVMLDIHQKIRMVKLKSAIKFFLLCLMLTYFTVKSEIINVMNDYLSYKGNFFIIIIRIMLGLGMIHSFTSILTWIYNSSQLRQYFFNWYKNFENTLKTNNSMKPKTESIDVFGKSYMLGDLSILNGSRYGNLYNKTENEQKPSFIISLNQTDELQCIKGKSPTSILKVTDKNMSSFKEKNETLDNKNSFCTKTFPIPSIKCWTNLNKYNLNSSKFAKLSPLVDINGSIHRKDNVKLSKQNDKIDRMIKQNIYNRFSKNNTSIMEKEKVTFVKEKNTQSEKMNDKDYMDLIKKKLQNKDNSPCKSNIVESKQDENLSFKKSASFSLKSPQKSTVSLENKSDIAININTSINNLDFKILSLKLWMKNYVFKLIISQYESIKLKLIEIGFDSDKGMFFVYTYWKIDYLFKVVTKFALDLTSESKIECHYHKKKYTNKDYPCECTIFLHCFILFMDSKLIENIDGSPAFTNNHYFIAKSPTETIKTKKTVVCLLNYPNHSIKIAYNSITYTFTNNEFQMYYAILFFFYLVRTHQEGHIGYFLYYYANGSFLSFTYIKMRAYSQDQ</sequence>
<keyword evidence="1" id="KW-1133">Transmembrane helix</keyword>
<keyword evidence="1" id="KW-0472">Membrane</keyword>
<evidence type="ECO:0000313" key="4">
    <source>
        <dbReference type="Proteomes" id="UP000078046"/>
    </source>
</evidence>
<accession>A0A177B425</accession>
<dbReference type="Proteomes" id="UP000078046">
    <property type="component" value="Unassembled WGS sequence"/>
</dbReference>
<protein>
    <submittedName>
        <fullName evidence="3">Uncharacterized protein</fullName>
    </submittedName>
</protein>
<evidence type="ECO:0000256" key="2">
    <source>
        <dbReference type="SAM" id="SignalP"/>
    </source>
</evidence>
<feature type="transmembrane region" description="Helical" evidence="1">
    <location>
        <begin position="72"/>
        <end position="88"/>
    </location>
</feature>
<dbReference type="OrthoDB" id="509821at2759"/>
<organism evidence="3 4">
    <name type="scientific">Intoshia linei</name>
    <dbReference type="NCBI Taxonomy" id="1819745"/>
    <lineage>
        <taxon>Eukaryota</taxon>
        <taxon>Metazoa</taxon>
        <taxon>Spiralia</taxon>
        <taxon>Lophotrochozoa</taxon>
        <taxon>Mesozoa</taxon>
        <taxon>Orthonectida</taxon>
        <taxon>Rhopaluridae</taxon>
        <taxon>Intoshia</taxon>
    </lineage>
</organism>
<proteinExistence type="predicted"/>
<keyword evidence="1" id="KW-0812">Transmembrane</keyword>
<gene>
    <name evidence="3" type="ORF">A3Q56_03776</name>
</gene>
<name>A0A177B425_9BILA</name>
<feature type="transmembrane region" description="Helical" evidence="1">
    <location>
        <begin position="109"/>
        <end position="131"/>
    </location>
</feature>
<keyword evidence="4" id="KW-1185">Reference proteome</keyword>
<evidence type="ECO:0000313" key="3">
    <source>
        <dbReference type="EMBL" id="OAF68482.1"/>
    </source>
</evidence>
<reference evidence="3 4" key="1">
    <citation type="submission" date="2016-04" db="EMBL/GenBank/DDBJ databases">
        <title>The genome of Intoshia linei affirms orthonectids as highly simplified spiralians.</title>
        <authorList>
            <person name="Mikhailov K.V."/>
            <person name="Slusarev G.S."/>
            <person name="Nikitin M.A."/>
            <person name="Logacheva M.D."/>
            <person name="Penin A."/>
            <person name="Aleoshin V."/>
            <person name="Panchin Y.V."/>
        </authorList>
    </citation>
    <scope>NUCLEOTIDE SEQUENCE [LARGE SCALE GENOMIC DNA]</scope>
    <source>
        <strain evidence="3">Intl2013</strain>
        <tissue evidence="3">Whole animal</tissue>
    </source>
</reference>
<feature type="chain" id="PRO_5008056839" evidence="2">
    <location>
        <begin position="20"/>
        <end position="616"/>
    </location>
</feature>
<comment type="caution">
    <text evidence="3">The sequence shown here is derived from an EMBL/GenBank/DDBJ whole genome shotgun (WGS) entry which is preliminary data.</text>
</comment>
<dbReference type="EMBL" id="LWCA01000439">
    <property type="protein sequence ID" value="OAF68482.1"/>
    <property type="molecule type" value="Genomic_DNA"/>
</dbReference>